<evidence type="ECO:0000313" key="2">
    <source>
        <dbReference type="EMBL" id="PWS35903.1"/>
    </source>
</evidence>
<comment type="caution">
    <text evidence="2">The sequence shown here is derived from an EMBL/GenBank/DDBJ whole genome shotgun (WGS) entry which is preliminary data.</text>
</comment>
<feature type="region of interest" description="Disordered" evidence="1">
    <location>
        <begin position="1"/>
        <end position="60"/>
    </location>
</feature>
<name>A0A317FBM7_9PROT</name>
<accession>A0A317FBM7</accession>
<reference evidence="3" key="1">
    <citation type="submission" date="2018-05" db="EMBL/GenBank/DDBJ databases">
        <authorList>
            <person name="Du Z."/>
            <person name="Wang X."/>
        </authorList>
    </citation>
    <scope>NUCLEOTIDE SEQUENCE [LARGE SCALE GENOMIC DNA]</scope>
    <source>
        <strain evidence="3">CQN31</strain>
    </source>
</reference>
<evidence type="ECO:0000313" key="3">
    <source>
        <dbReference type="Proteomes" id="UP000245765"/>
    </source>
</evidence>
<dbReference type="EMBL" id="QGNA01000004">
    <property type="protein sequence ID" value="PWS35903.1"/>
    <property type="molecule type" value="Genomic_DNA"/>
</dbReference>
<keyword evidence="3" id="KW-1185">Reference proteome</keyword>
<feature type="compositionally biased region" description="Basic and acidic residues" evidence="1">
    <location>
        <begin position="46"/>
        <end position="60"/>
    </location>
</feature>
<feature type="compositionally biased region" description="Basic and acidic residues" evidence="1">
    <location>
        <begin position="9"/>
        <end position="39"/>
    </location>
</feature>
<dbReference type="AlphaFoldDB" id="A0A317FBM7"/>
<gene>
    <name evidence="2" type="ORF">DFH01_20275</name>
</gene>
<proteinExistence type="predicted"/>
<organism evidence="2 3">
    <name type="scientific">Falsiroseomonas bella</name>
    <dbReference type="NCBI Taxonomy" id="2184016"/>
    <lineage>
        <taxon>Bacteria</taxon>
        <taxon>Pseudomonadati</taxon>
        <taxon>Pseudomonadota</taxon>
        <taxon>Alphaproteobacteria</taxon>
        <taxon>Acetobacterales</taxon>
        <taxon>Roseomonadaceae</taxon>
        <taxon>Falsiroseomonas</taxon>
    </lineage>
</organism>
<dbReference type="Proteomes" id="UP000245765">
    <property type="component" value="Unassembled WGS sequence"/>
</dbReference>
<evidence type="ECO:0000256" key="1">
    <source>
        <dbReference type="SAM" id="MobiDB-lite"/>
    </source>
</evidence>
<sequence length="60" mass="6733">MMRKPNYNMERKDRERAKQAKAAAKAEKRAAKGAEDRAPDASMPQDDIRADKVEGGKQES</sequence>
<protein>
    <submittedName>
        <fullName evidence="2">Uncharacterized protein</fullName>
    </submittedName>
</protein>